<reference evidence="2" key="2">
    <citation type="submission" date="2015-01" db="EMBL/GenBank/DDBJ databases">
        <title>Evolutionary Origins and Diversification of the Mycorrhizal Mutualists.</title>
        <authorList>
            <consortium name="DOE Joint Genome Institute"/>
            <consortium name="Mycorrhizal Genomics Consortium"/>
            <person name="Kohler A."/>
            <person name="Kuo A."/>
            <person name="Nagy L.G."/>
            <person name="Floudas D."/>
            <person name="Copeland A."/>
            <person name="Barry K.W."/>
            <person name="Cichocki N."/>
            <person name="Veneault-Fourrey C."/>
            <person name="LaButti K."/>
            <person name="Lindquist E.A."/>
            <person name="Lipzen A."/>
            <person name="Lundell T."/>
            <person name="Morin E."/>
            <person name="Murat C."/>
            <person name="Riley R."/>
            <person name="Ohm R."/>
            <person name="Sun H."/>
            <person name="Tunlid A."/>
            <person name="Henrissat B."/>
            <person name="Grigoriev I.V."/>
            <person name="Hibbett D.S."/>
            <person name="Martin F."/>
        </authorList>
    </citation>
    <scope>NUCLEOTIDE SEQUENCE [LARGE SCALE GENOMIC DNA]</scope>
    <source>
        <strain evidence="2">UH-Slu-Lm8-n1</strain>
    </source>
</reference>
<gene>
    <name evidence="1" type="ORF">CY34DRAFT_804242</name>
</gene>
<dbReference type="EMBL" id="KN835222">
    <property type="protein sequence ID" value="KIK43072.1"/>
    <property type="molecule type" value="Genomic_DNA"/>
</dbReference>
<sequence length="86" mass="9916">MTSRLRICKLEGYQEFRPAAIKNGRNLCAHRWLKQLMPNGSSQDFKVYRDSLEKTHQASYDIKASNLVSTNLIPIVHLFVVFYPGC</sequence>
<reference evidence="1 2" key="1">
    <citation type="submission" date="2014-04" db="EMBL/GenBank/DDBJ databases">
        <authorList>
            <consortium name="DOE Joint Genome Institute"/>
            <person name="Kuo A."/>
            <person name="Ruytinx J."/>
            <person name="Rineau F."/>
            <person name="Colpaert J."/>
            <person name="Kohler A."/>
            <person name="Nagy L.G."/>
            <person name="Floudas D."/>
            <person name="Copeland A."/>
            <person name="Barry K.W."/>
            <person name="Cichocki N."/>
            <person name="Veneault-Fourrey C."/>
            <person name="LaButti K."/>
            <person name="Lindquist E.A."/>
            <person name="Lipzen A."/>
            <person name="Lundell T."/>
            <person name="Morin E."/>
            <person name="Murat C."/>
            <person name="Sun H."/>
            <person name="Tunlid A."/>
            <person name="Henrissat B."/>
            <person name="Grigoriev I.V."/>
            <person name="Hibbett D.S."/>
            <person name="Martin F."/>
            <person name="Nordberg H.P."/>
            <person name="Cantor M.N."/>
            <person name="Hua S.X."/>
        </authorList>
    </citation>
    <scope>NUCLEOTIDE SEQUENCE [LARGE SCALE GENOMIC DNA]</scope>
    <source>
        <strain evidence="1 2">UH-Slu-Lm8-n1</strain>
    </source>
</reference>
<organism evidence="1 2">
    <name type="scientific">Suillus luteus UH-Slu-Lm8-n1</name>
    <dbReference type="NCBI Taxonomy" id="930992"/>
    <lineage>
        <taxon>Eukaryota</taxon>
        <taxon>Fungi</taxon>
        <taxon>Dikarya</taxon>
        <taxon>Basidiomycota</taxon>
        <taxon>Agaricomycotina</taxon>
        <taxon>Agaricomycetes</taxon>
        <taxon>Agaricomycetidae</taxon>
        <taxon>Boletales</taxon>
        <taxon>Suillineae</taxon>
        <taxon>Suillaceae</taxon>
        <taxon>Suillus</taxon>
    </lineage>
</organism>
<evidence type="ECO:0000313" key="1">
    <source>
        <dbReference type="EMBL" id="KIK43072.1"/>
    </source>
</evidence>
<dbReference type="AlphaFoldDB" id="A0A0D0B9R5"/>
<keyword evidence="2" id="KW-1185">Reference proteome</keyword>
<dbReference type="InParanoid" id="A0A0D0B9R5"/>
<proteinExistence type="predicted"/>
<protein>
    <submittedName>
        <fullName evidence="1">Uncharacterized protein</fullName>
    </submittedName>
</protein>
<dbReference type="HOGENOM" id="CLU_2499395_0_0_1"/>
<accession>A0A0D0B9R5</accession>
<dbReference type="OrthoDB" id="2641888at2759"/>
<dbReference type="Proteomes" id="UP000054485">
    <property type="component" value="Unassembled WGS sequence"/>
</dbReference>
<name>A0A0D0B9R5_9AGAM</name>
<evidence type="ECO:0000313" key="2">
    <source>
        <dbReference type="Proteomes" id="UP000054485"/>
    </source>
</evidence>